<dbReference type="PANTHER" id="PTHR30461">
    <property type="entry name" value="DNA-INVERTASE FROM LAMBDOID PROPHAGE"/>
    <property type="match status" value="1"/>
</dbReference>
<dbReference type="Pfam" id="PF13408">
    <property type="entry name" value="Zn_ribbon_recom"/>
    <property type="match status" value="1"/>
</dbReference>
<organism evidence="3 4">
    <name type="scientific">Candidatus Staskawiczbacteria bacterium RIFOXYC1_FULL_38_18</name>
    <dbReference type="NCBI Taxonomy" id="1802229"/>
    <lineage>
        <taxon>Bacteria</taxon>
        <taxon>Candidatus Staskawicziibacteriota</taxon>
    </lineage>
</organism>
<sequence length="538" mass="62583">MNLKSAIYGRVSPSSKKSIENETIEDQTEKNKKFIIRNNDILVDIYPDDQYSGHLERRPSFDRLLEDAKLGRIESVYITKIDRLARDPGTQIYCLKELKKLNLKVFLGGELLDDTPEGKLLLGILGQFSEYEASQIVIRTTNGRWRKARAGKIIASVTRYGFKLEWVKRGDENIKIVSIDENESKVVLYMFDLIFKCRSCHQVAKKLFEEGIKTRNGKNWDATTVKGVLTDKTYTGIWHYGKRLAVEPKKKRKTYYRCLNSSTMANPNKDDIIYYKIPAIVSKERFDAVQELLKEISKRRVETKRFYLLNGILRCAKCGAKMYGRSLYDKRYNRYYTYYYCSTNSKPFHKAPCPTNQVRSKDVEKTVWEAVQNIFHNPENILSCNEAYLKENYNQDKIADEKRLLLAELEKIRQNKIKQLELYEIDDVIDKVVIKERLNFLSGKEQYLKKKLEVIDKSATSSEMNKHLVESVKEFGKLMEIDLEKMTDIEKKELLMGMLVYVEFDPDNMGVNVVGSIEGIDTANKLGKKLEVLKLLRT</sequence>
<dbReference type="InterPro" id="IPR011109">
    <property type="entry name" value="DNA_bind_recombinase_dom"/>
</dbReference>
<dbReference type="PANTHER" id="PTHR30461:SF23">
    <property type="entry name" value="DNA RECOMBINASE-RELATED"/>
    <property type="match status" value="1"/>
</dbReference>
<gene>
    <name evidence="3" type="ORF">A2401_01310</name>
</gene>
<evidence type="ECO:0000259" key="2">
    <source>
        <dbReference type="PROSITE" id="PS51737"/>
    </source>
</evidence>
<dbReference type="EMBL" id="MHPP01000014">
    <property type="protein sequence ID" value="OGZ84668.1"/>
    <property type="molecule type" value="Genomic_DNA"/>
</dbReference>
<dbReference type="Pfam" id="PF07508">
    <property type="entry name" value="Recombinase"/>
    <property type="match status" value="1"/>
</dbReference>
<evidence type="ECO:0000313" key="4">
    <source>
        <dbReference type="Proteomes" id="UP000177751"/>
    </source>
</evidence>
<dbReference type="PROSITE" id="PS51737">
    <property type="entry name" value="RECOMBINASE_DNA_BIND"/>
    <property type="match status" value="1"/>
</dbReference>
<dbReference type="AlphaFoldDB" id="A0A1G2JEH4"/>
<name>A0A1G2JEH4_9BACT</name>
<dbReference type="SMART" id="SM00857">
    <property type="entry name" value="Resolvase"/>
    <property type="match status" value="1"/>
</dbReference>
<dbReference type="GO" id="GO:0003677">
    <property type="term" value="F:DNA binding"/>
    <property type="evidence" value="ECO:0007669"/>
    <property type="project" value="InterPro"/>
</dbReference>
<protein>
    <recommendedName>
        <fullName evidence="5">Resolvase/invertase-type recombinase catalytic domain-containing protein</fullName>
    </recommendedName>
</protein>
<proteinExistence type="predicted"/>
<comment type="caution">
    <text evidence="3">The sequence shown here is derived from an EMBL/GenBank/DDBJ whole genome shotgun (WGS) entry which is preliminary data.</text>
</comment>
<feature type="domain" description="Resolvase/invertase-type recombinase catalytic" evidence="1">
    <location>
        <begin position="4"/>
        <end position="151"/>
    </location>
</feature>
<dbReference type="PROSITE" id="PS51736">
    <property type="entry name" value="RECOMBINASES_3"/>
    <property type="match status" value="1"/>
</dbReference>
<dbReference type="Gene3D" id="3.90.1750.20">
    <property type="entry name" value="Putative Large Serine Recombinase, Chain B, Domain 2"/>
    <property type="match status" value="1"/>
</dbReference>
<dbReference type="Pfam" id="PF00239">
    <property type="entry name" value="Resolvase"/>
    <property type="match status" value="1"/>
</dbReference>
<dbReference type="STRING" id="1802229.A2401_01310"/>
<evidence type="ECO:0000313" key="3">
    <source>
        <dbReference type="EMBL" id="OGZ84668.1"/>
    </source>
</evidence>
<dbReference type="CDD" id="cd00338">
    <property type="entry name" value="Ser_Recombinase"/>
    <property type="match status" value="1"/>
</dbReference>
<dbReference type="InterPro" id="IPR006119">
    <property type="entry name" value="Resolv_N"/>
</dbReference>
<reference evidence="3 4" key="1">
    <citation type="journal article" date="2016" name="Nat. Commun.">
        <title>Thousands of microbial genomes shed light on interconnected biogeochemical processes in an aquifer system.</title>
        <authorList>
            <person name="Anantharaman K."/>
            <person name="Brown C.T."/>
            <person name="Hug L.A."/>
            <person name="Sharon I."/>
            <person name="Castelle C.J."/>
            <person name="Probst A.J."/>
            <person name="Thomas B.C."/>
            <person name="Singh A."/>
            <person name="Wilkins M.J."/>
            <person name="Karaoz U."/>
            <person name="Brodie E.L."/>
            <person name="Williams K.H."/>
            <person name="Hubbard S.S."/>
            <person name="Banfield J.F."/>
        </authorList>
    </citation>
    <scope>NUCLEOTIDE SEQUENCE [LARGE SCALE GENOMIC DNA]</scope>
</reference>
<dbReference type="GO" id="GO:0000150">
    <property type="term" value="F:DNA strand exchange activity"/>
    <property type="evidence" value="ECO:0007669"/>
    <property type="project" value="InterPro"/>
</dbReference>
<dbReference type="InterPro" id="IPR025827">
    <property type="entry name" value="Zn_ribbon_recom_dom"/>
</dbReference>
<accession>A0A1G2JEH4</accession>
<dbReference type="SUPFAM" id="SSF53041">
    <property type="entry name" value="Resolvase-like"/>
    <property type="match status" value="1"/>
</dbReference>
<dbReference type="InterPro" id="IPR050639">
    <property type="entry name" value="SSR_resolvase"/>
</dbReference>
<evidence type="ECO:0008006" key="5">
    <source>
        <dbReference type="Google" id="ProtNLM"/>
    </source>
</evidence>
<dbReference type="Proteomes" id="UP000177751">
    <property type="component" value="Unassembled WGS sequence"/>
</dbReference>
<dbReference type="Gene3D" id="3.40.50.1390">
    <property type="entry name" value="Resolvase, N-terminal catalytic domain"/>
    <property type="match status" value="1"/>
</dbReference>
<evidence type="ECO:0000259" key="1">
    <source>
        <dbReference type="PROSITE" id="PS51736"/>
    </source>
</evidence>
<feature type="domain" description="Recombinase" evidence="2">
    <location>
        <begin position="159"/>
        <end position="299"/>
    </location>
</feature>
<dbReference type="InterPro" id="IPR038109">
    <property type="entry name" value="DNA_bind_recomb_sf"/>
</dbReference>
<dbReference type="InterPro" id="IPR036162">
    <property type="entry name" value="Resolvase-like_N_sf"/>
</dbReference>